<reference evidence="2" key="1">
    <citation type="submission" date="2016-10" db="EMBL/GenBank/DDBJ databases">
        <authorList>
            <person name="Varghese N."/>
            <person name="Submissions S."/>
        </authorList>
    </citation>
    <scope>NUCLEOTIDE SEQUENCE [LARGE SCALE GENOMIC DNA]</scope>
    <source>
        <strain evidence="2">CGMCC 1.10658</strain>
    </source>
</reference>
<dbReference type="AlphaFoldDB" id="A0A1G8UD79"/>
<organism evidence="1 2">
    <name type="scientific">Microbulbifer yueqingensis</name>
    <dbReference type="NCBI Taxonomy" id="658219"/>
    <lineage>
        <taxon>Bacteria</taxon>
        <taxon>Pseudomonadati</taxon>
        <taxon>Pseudomonadota</taxon>
        <taxon>Gammaproteobacteria</taxon>
        <taxon>Cellvibrionales</taxon>
        <taxon>Microbulbiferaceae</taxon>
        <taxon>Microbulbifer</taxon>
    </lineage>
</organism>
<dbReference type="EMBL" id="FNFH01000001">
    <property type="protein sequence ID" value="SDJ51554.1"/>
    <property type="molecule type" value="Genomic_DNA"/>
</dbReference>
<keyword evidence="2" id="KW-1185">Reference proteome</keyword>
<protein>
    <submittedName>
        <fullName evidence="1">Uncharacterized protein</fullName>
    </submittedName>
</protein>
<dbReference type="Proteomes" id="UP000199305">
    <property type="component" value="Unassembled WGS sequence"/>
</dbReference>
<sequence length="287" mass="32401">MQKEELPENMYEEDALESEFAVAEADYDDEALFVEEDGFDDDEIEDVYDDESIDGESYAEDDYDDEAEFLHMLLPPLIGKAMGGAAKSIGRAISPRRFGGRKFRPYRPIRVSGGVRGGTVRTPRGSARVRLPASVVPMATFKRATSAINGRINSLNHRVNRTQQDLKNADKKATQAATLAATNSQAISKLTKTTRSQLRRWSQLQNRRISQLKKEQESQSTTNMLMNMMQYNNMQSQLANHTHDSVGAPANVEEQNNMMMFLPLMMQDGKDDDGMMMAMMFMMMNQN</sequence>
<dbReference type="STRING" id="658219.SAMN05216212_0070"/>
<dbReference type="RefSeq" id="WP_091506240.1">
    <property type="nucleotide sequence ID" value="NZ_FNFH01000001.1"/>
</dbReference>
<evidence type="ECO:0000313" key="2">
    <source>
        <dbReference type="Proteomes" id="UP000199305"/>
    </source>
</evidence>
<evidence type="ECO:0000313" key="1">
    <source>
        <dbReference type="EMBL" id="SDJ51554.1"/>
    </source>
</evidence>
<proteinExistence type="predicted"/>
<name>A0A1G8UD79_9GAMM</name>
<accession>A0A1G8UD79</accession>
<gene>
    <name evidence="1" type="ORF">SAMN05216212_0070</name>
</gene>